<name>A0A0C2H755_9BILA</name>
<organism evidence="1 2">
    <name type="scientific">Ancylostoma duodenale</name>
    <dbReference type="NCBI Taxonomy" id="51022"/>
    <lineage>
        <taxon>Eukaryota</taxon>
        <taxon>Metazoa</taxon>
        <taxon>Ecdysozoa</taxon>
        <taxon>Nematoda</taxon>
        <taxon>Chromadorea</taxon>
        <taxon>Rhabditida</taxon>
        <taxon>Rhabditina</taxon>
        <taxon>Rhabditomorpha</taxon>
        <taxon>Strongyloidea</taxon>
        <taxon>Ancylostomatidae</taxon>
        <taxon>Ancylostomatinae</taxon>
        <taxon>Ancylostoma</taxon>
    </lineage>
</organism>
<dbReference type="AlphaFoldDB" id="A0A0C2H755"/>
<protein>
    <submittedName>
        <fullName evidence="1">Uncharacterized protein</fullName>
    </submittedName>
</protein>
<evidence type="ECO:0000313" key="1">
    <source>
        <dbReference type="EMBL" id="KIH65291.1"/>
    </source>
</evidence>
<keyword evidence="2" id="KW-1185">Reference proteome</keyword>
<reference evidence="1 2" key="1">
    <citation type="submission" date="2013-12" db="EMBL/GenBank/DDBJ databases">
        <title>Draft genome of the parsitic nematode Ancylostoma duodenale.</title>
        <authorList>
            <person name="Mitreva M."/>
        </authorList>
    </citation>
    <scope>NUCLEOTIDE SEQUENCE [LARGE SCALE GENOMIC DNA]</scope>
    <source>
        <strain evidence="1 2">Zhejiang</strain>
    </source>
</reference>
<dbReference type="OrthoDB" id="10365000at2759"/>
<sequence length="91" mass="10232">MGEYCTSNDPLLAPYGAIEQAFDSSVEDLDGEGLDITSDHQRNWRHVFVRCLQHMIGVIIFIRIQWITEQVGLGKFSRFSFPPNDGSTASV</sequence>
<evidence type="ECO:0000313" key="2">
    <source>
        <dbReference type="Proteomes" id="UP000054047"/>
    </source>
</evidence>
<gene>
    <name evidence="1" type="ORF">ANCDUO_04384</name>
</gene>
<dbReference type="Proteomes" id="UP000054047">
    <property type="component" value="Unassembled WGS sequence"/>
</dbReference>
<accession>A0A0C2H755</accession>
<dbReference type="EMBL" id="KN727618">
    <property type="protein sequence ID" value="KIH65291.1"/>
    <property type="molecule type" value="Genomic_DNA"/>
</dbReference>
<proteinExistence type="predicted"/>